<dbReference type="PANTHER" id="PTHR45266">
    <property type="entry name" value="OXALOACETATE DECARBOXYLASE ALPHA CHAIN"/>
    <property type="match status" value="1"/>
</dbReference>
<dbReference type="SUPFAM" id="SSF51230">
    <property type="entry name" value="Single hybrid motif"/>
    <property type="match status" value="1"/>
</dbReference>
<evidence type="ECO:0000259" key="4">
    <source>
        <dbReference type="PROSITE" id="PS50968"/>
    </source>
</evidence>
<keyword evidence="3" id="KW-0275">Fatty acid biosynthesis</keyword>
<evidence type="ECO:0000256" key="3">
    <source>
        <dbReference type="RuleBase" id="RU364072"/>
    </source>
</evidence>
<evidence type="ECO:0000313" key="6">
    <source>
        <dbReference type="Proteomes" id="UP000214746"/>
    </source>
</evidence>
<keyword evidence="2 3" id="KW-0092">Biotin</keyword>
<accession>A0A2W1NIL4</accession>
<dbReference type="CDD" id="cd06850">
    <property type="entry name" value="biotinyl_domain"/>
    <property type="match status" value="1"/>
</dbReference>
<dbReference type="UniPathway" id="UPA00094"/>
<dbReference type="PRINTS" id="PR01071">
    <property type="entry name" value="ACOABIOTINCC"/>
</dbReference>
<evidence type="ECO:0000256" key="1">
    <source>
        <dbReference type="ARBA" id="ARBA00017562"/>
    </source>
</evidence>
<keyword evidence="6" id="KW-1185">Reference proteome</keyword>
<feature type="domain" description="Lipoyl-binding" evidence="4">
    <location>
        <begin position="42"/>
        <end position="118"/>
    </location>
</feature>
<comment type="caution">
    <text evidence="5">The sequence shown here is derived from an EMBL/GenBank/DDBJ whole genome shotgun (WGS) entry which is preliminary data.</text>
</comment>
<dbReference type="NCBIfam" id="TIGR00531">
    <property type="entry name" value="BCCP"/>
    <property type="match status" value="1"/>
</dbReference>
<dbReference type="InterPro" id="IPR011053">
    <property type="entry name" value="Single_hybrid_motif"/>
</dbReference>
<dbReference type="InterPro" id="IPR050709">
    <property type="entry name" value="Biotin_Carboxyl_Carrier/Decarb"/>
</dbReference>
<dbReference type="InterPro" id="IPR001249">
    <property type="entry name" value="AcCoA_biotinCC"/>
</dbReference>
<keyword evidence="3" id="KW-0444">Lipid biosynthesis</keyword>
<dbReference type="PROSITE" id="PS50968">
    <property type="entry name" value="BIOTINYL_LIPOYL"/>
    <property type="match status" value="1"/>
</dbReference>
<dbReference type="Pfam" id="PF00364">
    <property type="entry name" value="Biotin_lipoyl"/>
    <property type="match status" value="1"/>
</dbReference>
<dbReference type="InterPro" id="IPR000089">
    <property type="entry name" value="Biotin_lipoyl"/>
</dbReference>
<name>A0A2W1NIL4_PAEXE</name>
<dbReference type="GO" id="GO:0003989">
    <property type="term" value="F:acetyl-CoA carboxylase activity"/>
    <property type="evidence" value="ECO:0007669"/>
    <property type="project" value="InterPro"/>
</dbReference>
<keyword evidence="3" id="KW-0443">Lipid metabolism</keyword>
<sequence length="121" mass="12643">MTSLELDYAEAQLAERKADSVPDAAVEPAAPDTAQAVPAAVAHKVVAPTVGTFYSAPEPGAEPFVQVGQAVTEASVVCVLEAMKLFNEINAGVAGEIVEVLVKDGDFVEYGQPLFLIRKGE</sequence>
<dbReference type="GO" id="GO:0009317">
    <property type="term" value="C:acetyl-CoA carboxylase complex"/>
    <property type="evidence" value="ECO:0007669"/>
    <property type="project" value="InterPro"/>
</dbReference>
<keyword evidence="3" id="KW-0276">Fatty acid metabolism</keyword>
<dbReference type="Proteomes" id="UP000214746">
    <property type="component" value="Unassembled WGS sequence"/>
</dbReference>
<organism evidence="5 6">
    <name type="scientific">Paenibacillus xerothermodurans</name>
    <dbReference type="NCBI Taxonomy" id="1977292"/>
    <lineage>
        <taxon>Bacteria</taxon>
        <taxon>Bacillati</taxon>
        <taxon>Bacillota</taxon>
        <taxon>Bacilli</taxon>
        <taxon>Bacillales</taxon>
        <taxon>Paenibacillaceae</taxon>
        <taxon>Paenibacillus</taxon>
    </lineage>
</organism>
<dbReference type="AlphaFoldDB" id="A0A2W1NIL4"/>
<dbReference type="GO" id="GO:0006633">
    <property type="term" value="P:fatty acid biosynthetic process"/>
    <property type="evidence" value="ECO:0007669"/>
    <property type="project" value="UniProtKB-UniPathway"/>
</dbReference>
<dbReference type="EMBL" id="NHRJ02000018">
    <property type="protein sequence ID" value="PZE19345.1"/>
    <property type="molecule type" value="Genomic_DNA"/>
</dbReference>
<comment type="pathway">
    <text evidence="3">Lipid metabolism; fatty acid biosynthesis.</text>
</comment>
<evidence type="ECO:0000313" key="5">
    <source>
        <dbReference type="EMBL" id="PZE19345.1"/>
    </source>
</evidence>
<proteinExistence type="predicted"/>
<dbReference type="Gene3D" id="2.40.50.100">
    <property type="match status" value="1"/>
</dbReference>
<gene>
    <name evidence="5" type="primary">accB</name>
    <name evidence="5" type="ORF">CBW46_019245</name>
</gene>
<dbReference type="PANTHER" id="PTHR45266:SF3">
    <property type="entry name" value="OXALOACETATE DECARBOXYLASE ALPHA CHAIN"/>
    <property type="match status" value="1"/>
</dbReference>
<comment type="function">
    <text evidence="3">This protein is a component of the acetyl coenzyme A carboxylase complex; first, biotin carboxylase catalyzes the carboxylation of the carrier protein and then the transcarboxylase transfers the carboxyl group to form malonyl-CoA.</text>
</comment>
<evidence type="ECO:0000256" key="2">
    <source>
        <dbReference type="ARBA" id="ARBA00023267"/>
    </source>
</evidence>
<protein>
    <recommendedName>
        <fullName evidence="1 3">Biotin carboxyl carrier protein of acetyl-CoA carboxylase</fullName>
    </recommendedName>
</protein>
<dbReference type="RefSeq" id="WP_111361095.1">
    <property type="nucleotide sequence ID" value="NZ_NHRJ02000018.1"/>
</dbReference>
<dbReference type="OrthoDB" id="9811735at2"/>
<reference evidence="5" key="1">
    <citation type="submission" date="2018-06" db="EMBL/GenBank/DDBJ databases">
        <title>Paenibacillus xerothermodurans sp. nov. an extremely dry heat resistant spore forming bacterium isolated from the soil of Cape Canaveral, Florida.</title>
        <authorList>
            <person name="Seuylemezian A."/>
            <person name="Kaur N."/>
            <person name="Patil P."/>
            <person name="Patil P."/>
            <person name="Mayilraj S."/>
            <person name="Vaishampayan P."/>
        </authorList>
    </citation>
    <scope>NUCLEOTIDE SEQUENCE [LARGE SCALE GENOMIC DNA]</scope>
    <source>
        <strain evidence="5">ATCC 27380</strain>
    </source>
</reference>